<dbReference type="GO" id="GO:0004672">
    <property type="term" value="F:protein kinase activity"/>
    <property type="evidence" value="ECO:0007669"/>
    <property type="project" value="UniProtKB-ARBA"/>
</dbReference>
<dbReference type="PROSITE" id="PS50894">
    <property type="entry name" value="HPT"/>
    <property type="match status" value="1"/>
</dbReference>
<dbReference type="InterPro" id="IPR036641">
    <property type="entry name" value="HPT_dom_sf"/>
</dbReference>
<evidence type="ECO:0000259" key="3">
    <source>
        <dbReference type="PROSITE" id="PS50894"/>
    </source>
</evidence>
<keyword evidence="2" id="KW-0597">Phosphoprotein</keyword>
<dbReference type="AlphaFoldDB" id="A0A7W6WAH3"/>
<dbReference type="RefSeq" id="WP_184044992.1">
    <property type="nucleotide sequence ID" value="NZ_JACIGK010000014.1"/>
</dbReference>
<accession>A0A7W6WAH3</accession>
<gene>
    <name evidence="4" type="ORF">GGD89_002128</name>
</gene>
<keyword evidence="1" id="KW-0902">Two-component regulatory system</keyword>
<protein>
    <recommendedName>
        <fullName evidence="3">HPt domain-containing protein</fullName>
    </recommendedName>
</protein>
<evidence type="ECO:0000256" key="2">
    <source>
        <dbReference type="PROSITE-ProRule" id="PRU00110"/>
    </source>
</evidence>
<feature type="modified residue" description="Phosphohistidine" evidence="2">
    <location>
        <position position="55"/>
    </location>
</feature>
<comment type="caution">
    <text evidence="4">The sequence shown here is derived from an EMBL/GenBank/DDBJ whole genome shotgun (WGS) entry which is preliminary data.</text>
</comment>
<feature type="domain" description="HPt" evidence="3">
    <location>
        <begin position="7"/>
        <end position="114"/>
    </location>
</feature>
<keyword evidence="5" id="KW-1185">Reference proteome</keyword>
<organism evidence="4 5">
    <name type="scientific">Roseospira visakhapatnamensis</name>
    <dbReference type="NCBI Taxonomy" id="390880"/>
    <lineage>
        <taxon>Bacteria</taxon>
        <taxon>Pseudomonadati</taxon>
        <taxon>Pseudomonadota</taxon>
        <taxon>Alphaproteobacteria</taxon>
        <taxon>Rhodospirillales</taxon>
        <taxon>Rhodospirillaceae</taxon>
        <taxon>Roseospira</taxon>
    </lineage>
</organism>
<sequence>MIDDADDVDVFAEIRRAFVDRLVTDGRVIEETRTRIRQPAGVPRQVYTDLAFLSHRLTGLGTTLGHDEITNRARVVERMAESARQAPPEDTTALDDAIDALLRSMRAVTEAAGR</sequence>
<evidence type="ECO:0000313" key="5">
    <source>
        <dbReference type="Proteomes" id="UP000554286"/>
    </source>
</evidence>
<name>A0A7W6WAH3_9PROT</name>
<reference evidence="4 5" key="1">
    <citation type="submission" date="2020-08" db="EMBL/GenBank/DDBJ databases">
        <title>Genome sequencing of Purple Non-Sulfur Bacteria from various extreme environments.</title>
        <authorList>
            <person name="Mayer M."/>
        </authorList>
    </citation>
    <scope>NUCLEOTIDE SEQUENCE [LARGE SCALE GENOMIC DNA]</scope>
    <source>
        <strain evidence="4 5">JA131</strain>
    </source>
</reference>
<evidence type="ECO:0000313" key="4">
    <source>
        <dbReference type="EMBL" id="MBB4266496.1"/>
    </source>
</evidence>
<dbReference type="Proteomes" id="UP000554286">
    <property type="component" value="Unassembled WGS sequence"/>
</dbReference>
<dbReference type="InterPro" id="IPR008207">
    <property type="entry name" value="Sig_transdc_His_kin_Hpt_dom"/>
</dbReference>
<dbReference type="EMBL" id="JACIGK010000014">
    <property type="protein sequence ID" value="MBB4266496.1"/>
    <property type="molecule type" value="Genomic_DNA"/>
</dbReference>
<dbReference type="SUPFAM" id="SSF47226">
    <property type="entry name" value="Histidine-containing phosphotransfer domain, HPT domain"/>
    <property type="match status" value="1"/>
</dbReference>
<dbReference type="GO" id="GO:0000160">
    <property type="term" value="P:phosphorelay signal transduction system"/>
    <property type="evidence" value="ECO:0007669"/>
    <property type="project" value="UniProtKB-KW"/>
</dbReference>
<evidence type="ECO:0000256" key="1">
    <source>
        <dbReference type="ARBA" id="ARBA00023012"/>
    </source>
</evidence>
<proteinExistence type="predicted"/>